<dbReference type="SMART" id="SM00320">
    <property type="entry name" value="WD40"/>
    <property type="match status" value="5"/>
</dbReference>
<feature type="repeat" description="WD" evidence="8">
    <location>
        <begin position="325"/>
        <end position="366"/>
    </location>
</feature>
<dbReference type="SUPFAM" id="SSF82171">
    <property type="entry name" value="DPP6 N-terminal domain-like"/>
    <property type="match status" value="1"/>
</dbReference>
<comment type="subcellular location">
    <subcellularLocation>
        <location evidence="1">Nucleus</location>
        <location evidence="1">Nucleolus</location>
    </subcellularLocation>
</comment>
<dbReference type="InterPro" id="IPR015943">
    <property type="entry name" value="WD40/YVTN_repeat-like_dom_sf"/>
</dbReference>
<feature type="repeat" description="WD" evidence="8">
    <location>
        <begin position="122"/>
        <end position="164"/>
    </location>
</feature>
<keyword evidence="4 8" id="KW-0853">WD repeat</keyword>
<feature type="compositionally biased region" description="Pro residues" evidence="9">
    <location>
        <begin position="933"/>
        <end position="942"/>
    </location>
</feature>
<dbReference type="InterPro" id="IPR057644">
    <property type="entry name" value="Beta-prop_WDR75_2nd"/>
</dbReference>
<protein>
    <submittedName>
        <fullName evidence="11">Quinon protein alcohol dehydrogenase-like superfamily</fullName>
    </submittedName>
</protein>
<feature type="region of interest" description="Disordered" evidence="9">
    <location>
        <begin position="1"/>
        <end position="68"/>
    </location>
</feature>
<dbReference type="GO" id="GO:0032040">
    <property type="term" value="C:small-subunit processome"/>
    <property type="evidence" value="ECO:0007669"/>
    <property type="project" value="InterPro"/>
</dbReference>
<feature type="region of interest" description="Disordered" evidence="9">
    <location>
        <begin position="917"/>
        <end position="961"/>
    </location>
</feature>
<dbReference type="Pfam" id="PF23869">
    <property type="entry name" value="Beta-prop_WDR75_1st"/>
    <property type="match status" value="1"/>
</dbReference>
<dbReference type="GO" id="GO:0003723">
    <property type="term" value="F:RNA binding"/>
    <property type="evidence" value="ECO:0007669"/>
    <property type="project" value="InterPro"/>
</dbReference>
<evidence type="ECO:0000256" key="6">
    <source>
        <dbReference type="ARBA" id="ARBA00023163"/>
    </source>
</evidence>
<dbReference type="OrthoDB" id="4096at2759"/>
<dbReference type="EMBL" id="JADNRY010000011">
    <property type="protein sequence ID" value="KAF9074836.1"/>
    <property type="molecule type" value="Genomic_DNA"/>
</dbReference>
<evidence type="ECO:0000256" key="1">
    <source>
        <dbReference type="ARBA" id="ARBA00004604"/>
    </source>
</evidence>
<reference evidence="11" key="1">
    <citation type="submission" date="2020-11" db="EMBL/GenBank/DDBJ databases">
        <authorList>
            <consortium name="DOE Joint Genome Institute"/>
            <person name="Ahrendt S."/>
            <person name="Riley R."/>
            <person name="Andreopoulos W."/>
            <person name="Labutti K."/>
            <person name="Pangilinan J."/>
            <person name="Ruiz-Duenas F.J."/>
            <person name="Barrasa J.M."/>
            <person name="Sanchez-Garcia M."/>
            <person name="Camarero S."/>
            <person name="Miyauchi S."/>
            <person name="Serrano A."/>
            <person name="Linde D."/>
            <person name="Babiker R."/>
            <person name="Drula E."/>
            <person name="Ayuso-Fernandez I."/>
            <person name="Pacheco R."/>
            <person name="Padilla G."/>
            <person name="Ferreira P."/>
            <person name="Barriuso J."/>
            <person name="Kellner H."/>
            <person name="Castanera R."/>
            <person name="Alfaro M."/>
            <person name="Ramirez L."/>
            <person name="Pisabarro A.G."/>
            <person name="Kuo A."/>
            <person name="Tritt A."/>
            <person name="Lipzen A."/>
            <person name="He G."/>
            <person name="Yan M."/>
            <person name="Ng V."/>
            <person name="Cullen D."/>
            <person name="Martin F."/>
            <person name="Rosso M.-N."/>
            <person name="Henrissat B."/>
            <person name="Hibbett D."/>
            <person name="Martinez A.T."/>
            <person name="Grigoriev I.V."/>
        </authorList>
    </citation>
    <scope>NUCLEOTIDE SEQUENCE</scope>
    <source>
        <strain evidence="11">AH 40177</strain>
    </source>
</reference>
<dbReference type="GO" id="GO:0045943">
    <property type="term" value="P:positive regulation of transcription by RNA polymerase I"/>
    <property type="evidence" value="ECO:0007669"/>
    <property type="project" value="InterPro"/>
</dbReference>
<proteinExistence type="predicted"/>
<dbReference type="GO" id="GO:2000234">
    <property type="term" value="P:positive regulation of rRNA processing"/>
    <property type="evidence" value="ECO:0007669"/>
    <property type="project" value="TreeGrafter"/>
</dbReference>
<evidence type="ECO:0000256" key="3">
    <source>
        <dbReference type="ARBA" id="ARBA00022552"/>
    </source>
</evidence>
<keyword evidence="7" id="KW-0539">Nucleus</keyword>
<evidence type="ECO:0000256" key="9">
    <source>
        <dbReference type="SAM" id="MobiDB-lite"/>
    </source>
</evidence>
<feature type="compositionally biased region" description="Low complexity" evidence="9">
    <location>
        <begin position="52"/>
        <end position="61"/>
    </location>
</feature>
<dbReference type="PANTHER" id="PTHR44215:SF1">
    <property type="entry name" value="WD REPEAT-CONTAINING PROTEIN 75"/>
    <property type="match status" value="1"/>
</dbReference>
<keyword evidence="2" id="KW-0690">Ribosome biogenesis</keyword>
<dbReference type="Pfam" id="PF23769">
    <property type="entry name" value="Beta-prop_WDR75_2nd"/>
    <property type="match status" value="1"/>
</dbReference>
<evidence type="ECO:0000256" key="8">
    <source>
        <dbReference type="PROSITE-ProRule" id="PRU00221"/>
    </source>
</evidence>
<dbReference type="Proteomes" id="UP000772434">
    <property type="component" value="Unassembled WGS sequence"/>
</dbReference>
<dbReference type="AlphaFoldDB" id="A0A9P5UD61"/>
<dbReference type="GO" id="GO:0006364">
    <property type="term" value="P:rRNA processing"/>
    <property type="evidence" value="ECO:0007669"/>
    <property type="project" value="UniProtKB-KW"/>
</dbReference>
<accession>A0A9P5UD61</accession>
<sequence length="961" mass="105429">MAASTSREPHDILGGQPPVSEELEKSGARLKNKGKGKETRGSQKKRSATGNPPTTTPSTSPGFEDDPLLNWVSLTDSHPSNSPPIFTKDGSYYFSLGGSSVKIFATSTGQLVSTLSSPSSSTDASQEALTSVVLNPQNVFQIITGSLDGSIRIWDYLDATLIRTLYIGQPIHHICAHDKHKDLVFVTASRQRKHDKKSSGDGAFFVLQVSLKPTDASAQSTSQKPSDITVIGKTKCPSGLAISPSGNWLVVTAAHKSYVANLLSIRSGFTKFIASDKLTCLAFHPLEDYFATGDVKGNIRLWYCLDESTNVKVAGLEKKTQTASFHWHAHSVSSIAFTSNGAYLLSGGEESVLVIWQLHSGKKEFVPRLGSPVQTISITKTLDGGEEYLLGLTDATFVFVSAATLKMSRSYARIKLVPSDNSTPSSKPVPLAVHPTSSTFILPSSHAASVQMYSLLSSKIVSELEVSPSNRVSRRDEKPIEPLRVERTVVSSSGGWMASIDARKPTEDFQGEVYMKIWRWERKTSSWSLNTRIDRPHGLHKVLDLSFNPCPQRNQESFLVTTGGDGTVKTWRLRSNRDKKEGTEEFWVSRSSLSFSNEIPSHVSWSPDGSLLAVSLGGYVSLYDALTNIHRTTFTSSKGSVAKASYFVGRGRFLVIQGIQDFAVWDIVTHSVRFTFTCSYPIYTVVPHPDNENFAVFTSAALERSRVHIFSPLTPKPSKTAYLPFMLQSVVWYSPKPSIPFSLAGITQDWRFVLVGEDVKAPEEEGKLAMGIKSRSPLQRRTLFQDIFGKSIFEQTPADPSSAAVLRESAGILDRTLFEVPAYLAPPVESLFDPFIMGFLRRSHESNIFLLPEEPTDEDMSMEVDDSNEPLPLSSRVLNVEAKEVSSLVSLFQLHSLQPRAPPKTPKPKVNGVVKVNGVHPIPSPTPLKTKPVIPPPSPDPTASPMVNGNRRKRKTASDYL</sequence>
<keyword evidence="12" id="KW-1185">Reference proteome</keyword>
<comment type="caution">
    <text evidence="11">The sequence shown here is derived from an EMBL/GenBank/DDBJ whole genome shotgun (WGS) entry which is preliminary data.</text>
</comment>
<gene>
    <name evidence="11" type="ORF">BDP27DRAFT_1258011</name>
</gene>
<evidence type="ECO:0000256" key="7">
    <source>
        <dbReference type="ARBA" id="ARBA00023242"/>
    </source>
</evidence>
<evidence type="ECO:0000256" key="5">
    <source>
        <dbReference type="ARBA" id="ARBA00022737"/>
    </source>
</evidence>
<organism evidence="11 12">
    <name type="scientific">Rhodocollybia butyracea</name>
    <dbReference type="NCBI Taxonomy" id="206335"/>
    <lineage>
        <taxon>Eukaryota</taxon>
        <taxon>Fungi</taxon>
        <taxon>Dikarya</taxon>
        <taxon>Basidiomycota</taxon>
        <taxon>Agaricomycotina</taxon>
        <taxon>Agaricomycetes</taxon>
        <taxon>Agaricomycetidae</taxon>
        <taxon>Agaricales</taxon>
        <taxon>Marasmiineae</taxon>
        <taxon>Omphalotaceae</taxon>
        <taxon>Rhodocollybia</taxon>
    </lineage>
</organism>
<dbReference type="PANTHER" id="PTHR44215">
    <property type="entry name" value="WD REPEAT-CONTAINING PROTEIN 75"/>
    <property type="match status" value="1"/>
</dbReference>
<dbReference type="InterPro" id="IPR001680">
    <property type="entry name" value="WD40_rpt"/>
</dbReference>
<name>A0A9P5UD61_9AGAR</name>
<keyword evidence="6" id="KW-0804">Transcription</keyword>
<keyword evidence="5" id="KW-0677">Repeat</keyword>
<keyword evidence="3" id="KW-0698">rRNA processing</keyword>
<evidence type="ECO:0000313" key="12">
    <source>
        <dbReference type="Proteomes" id="UP000772434"/>
    </source>
</evidence>
<dbReference type="Gene3D" id="2.130.10.10">
    <property type="entry name" value="YVTN repeat-like/Quinoprotein amine dehydrogenase"/>
    <property type="match status" value="3"/>
</dbReference>
<evidence type="ECO:0000256" key="4">
    <source>
        <dbReference type="ARBA" id="ARBA00022574"/>
    </source>
</evidence>
<dbReference type="InterPro" id="IPR053826">
    <property type="entry name" value="WDR75"/>
</dbReference>
<evidence type="ECO:0000259" key="10">
    <source>
        <dbReference type="Pfam" id="PF23769"/>
    </source>
</evidence>
<dbReference type="PROSITE" id="PS50082">
    <property type="entry name" value="WD_REPEATS_2"/>
    <property type="match status" value="2"/>
</dbReference>
<evidence type="ECO:0000256" key="2">
    <source>
        <dbReference type="ARBA" id="ARBA00022517"/>
    </source>
</evidence>
<feature type="domain" description="WD repeat-containing protein 75 second beta-propeller" evidence="10">
    <location>
        <begin position="432"/>
        <end position="718"/>
    </location>
</feature>
<dbReference type="PROSITE" id="PS50294">
    <property type="entry name" value="WD_REPEATS_REGION"/>
    <property type="match status" value="1"/>
</dbReference>
<evidence type="ECO:0000313" key="11">
    <source>
        <dbReference type="EMBL" id="KAF9074836.1"/>
    </source>
</evidence>
<dbReference type="SUPFAM" id="SSF50998">
    <property type="entry name" value="Quinoprotein alcohol dehydrogenase-like"/>
    <property type="match status" value="1"/>
</dbReference>
<dbReference type="InterPro" id="IPR011047">
    <property type="entry name" value="Quinoprotein_ADH-like_sf"/>
</dbReference>